<comment type="caution">
    <text evidence="1">The sequence shown here is derived from an EMBL/GenBank/DDBJ whole genome shotgun (WGS) entry which is preliminary data.</text>
</comment>
<reference evidence="2" key="1">
    <citation type="submission" date="2017-01" db="EMBL/GenBank/DDBJ databases">
        <authorList>
            <person name="Wang Y."/>
            <person name="White M."/>
            <person name="Kvist S."/>
            <person name="Moncalvo J.-M."/>
        </authorList>
    </citation>
    <scope>NUCLEOTIDE SEQUENCE [LARGE SCALE GENOMIC DNA]</scope>
    <source>
        <strain evidence="2">ID-206-W2</strain>
    </source>
</reference>
<organism evidence="1 2">
    <name type="scientific">Smittium culicis</name>
    <dbReference type="NCBI Taxonomy" id="133412"/>
    <lineage>
        <taxon>Eukaryota</taxon>
        <taxon>Fungi</taxon>
        <taxon>Fungi incertae sedis</taxon>
        <taxon>Zoopagomycota</taxon>
        <taxon>Kickxellomycotina</taxon>
        <taxon>Harpellomycetes</taxon>
        <taxon>Harpellales</taxon>
        <taxon>Legeriomycetaceae</taxon>
        <taxon>Smittium</taxon>
    </lineage>
</organism>
<dbReference type="AlphaFoldDB" id="A0A1R1YRF7"/>
<accession>A0A1R1YRF7</accession>
<keyword evidence="2" id="KW-1185">Reference proteome</keyword>
<name>A0A1R1YRF7_9FUNG</name>
<sequence>MKDDLLNSLESTISDNFWYDFIETLNSDPEESIKWFEIFKYQGYPITTLLLLDTINKWVNIYGLSTNPDSPTTVTISRVAAAYPEEVAEILIKRGSECRIFNFKDVTIPTYLRFSSAPSILLNEDEFKDWLKWAVENDKIINPGKSNVNNVEKFGRISFNSSLHDEASRKRIREHIESLT</sequence>
<dbReference type="EMBL" id="LSSM01000302">
    <property type="protein sequence ID" value="OMJ29366.1"/>
    <property type="molecule type" value="Genomic_DNA"/>
</dbReference>
<proteinExistence type="predicted"/>
<evidence type="ECO:0000313" key="1">
    <source>
        <dbReference type="EMBL" id="OMJ29366.1"/>
    </source>
</evidence>
<evidence type="ECO:0000313" key="2">
    <source>
        <dbReference type="Proteomes" id="UP000187429"/>
    </source>
</evidence>
<dbReference type="OrthoDB" id="10649732at2759"/>
<protein>
    <submittedName>
        <fullName evidence="1">Uncharacterized protein</fullName>
    </submittedName>
</protein>
<dbReference type="Proteomes" id="UP000187429">
    <property type="component" value="Unassembled WGS sequence"/>
</dbReference>
<gene>
    <name evidence="1" type="ORF">AYI69_g1133</name>
</gene>